<comment type="caution">
    <text evidence="2">The sequence shown here is derived from an EMBL/GenBank/DDBJ whole genome shotgun (WGS) entry which is preliminary data.</text>
</comment>
<dbReference type="InterPro" id="IPR042099">
    <property type="entry name" value="ANL_N_sf"/>
</dbReference>
<name>A0A6I5RMV6_9PSED</name>
<dbReference type="Gene3D" id="3.40.50.12780">
    <property type="entry name" value="N-terminal domain of ligase-like"/>
    <property type="match status" value="1"/>
</dbReference>
<dbReference type="AlphaFoldDB" id="A0A6I5RMV6"/>
<keyword evidence="3" id="KW-1185">Reference proteome</keyword>
<evidence type="ECO:0000313" key="3">
    <source>
        <dbReference type="Proteomes" id="UP000471751"/>
    </source>
</evidence>
<feature type="domain" description="AMP-dependent synthetase/ligase" evidence="1">
    <location>
        <begin position="13"/>
        <end position="75"/>
    </location>
</feature>
<protein>
    <submittedName>
        <fullName evidence="2">Long-chain fatty acid--CoA ligase</fullName>
    </submittedName>
</protein>
<dbReference type="SUPFAM" id="SSF56801">
    <property type="entry name" value="Acetyl-CoA synthetase-like"/>
    <property type="match status" value="1"/>
</dbReference>
<dbReference type="GO" id="GO:0016874">
    <property type="term" value="F:ligase activity"/>
    <property type="evidence" value="ECO:0007669"/>
    <property type="project" value="UniProtKB-KW"/>
</dbReference>
<organism evidence="2 3">
    <name type="scientific">Pseudomonas laurentiana</name>
    <dbReference type="NCBI Taxonomy" id="2364649"/>
    <lineage>
        <taxon>Bacteria</taxon>
        <taxon>Pseudomonadati</taxon>
        <taxon>Pseudomonadota</taxon>
        <taxon>Gammaproteobacteria</taxon>
        <taxon>Pseudomonadales</taxon>
        <taxon>Pseudomonadaceae</taxon>
        <taxon>Pseudomonas</taxon>
    </lineage>
</organism>
<proteinExistence type="predicted"/>
<feature type="non-terminal residue" evidence="2">
    <location>
        <position position="75"/>
    </location>
</feature>
<sequence length="75" mass="8239">MKASKALLQSVLEARSELHPDKPAVIYAEETYTYAQLDDAGSRLACGLQAIGLQRQERVVVCLGNRVETVCAFWG</sequence>
<accession>A0A6I5RMV6</accession>
<dbReference type="Pfam" id="PF00501">
    <property type="entry name" value="AMP-binding"/>
    <property type="match status" value="1"/>
</dbReference>
<dbReference type="PANTHER" id="PTHR43767:SF1">
    <property type="entry name" value="NONRIBOSOMAL PEPTIDE SYNTHASE PES1 (EUROFUNG)-RELATED"/>
    <property type="match status" value="1"/>
</dbReference>
<evidence type="ECO:0000313" key="2">
    <source>
        <dbReference type="EMBL" id="NES08928.1"/>
    </source>
</evidence>
<evidence type="ECO:0000259" key="1">
    <source>
        <dbReference type="Pfam" id="PF00501"/>
    </source>
</evidence>
<dbReference type="EMBL" id="JAAHBT010000027">
    <property type="protein sequence ID" value="NES08928.1"/>
    <property type="molecule type" value="Genomic_DNA"/>
</dbReference>
<gene>
    <name evidence="2" type="ORF">G3O07_03040</name>
</gene>
<dbReference type="InterPro" id="IPR000873">
    <property type="entry name" value="AMP-dep_synth/lig_dom"/>
</dbReference>
<dbReference type="PANTHER" id="PTHR43767">
    <property type="entry name" value="LONG-CHAIN-FATTY-ACID--COA LIGASE"/>
    <property type="match status" value="1"/>
</dbReference>
<reference evidence="2 3" key="1">
    <citation type="submission" date="2020-02" db="EMBL/GenBank/DDBJ databases">
        <title>Broccoli isolated Pseudomonas sp.</title>
        <authorList>
            <person name="Fujikawa T."/>
            <person name="Sawada H."/>
        </authorList>
    </citation>
    <scope>NUCLEOTIDE SEQUENCE [LARGE SCALE GENOMIC DNA]</scope>
    <source>
        <strain evidence="2 3">JCM 32154</strain>
    </source>
</reference>
<dbReference type="InterPro" id="IPR050237">
    <property type="entry name" value="ATP-dep_AMP-bd_enzyme"/>
</dbReference>
<keyword evidence="2" id="KW-0436">Ligase</keyword>
<dbReference type="Proteomes" id="UP000471751">
    <property type="component" value="Unassembled WGS sequence"/>
</dbReference>